<organism evidence="2 3">
    <name type="scientific">Trichonephila clavata</name>
    <name type="common">Joro spider</name>
    <name type="synonym">Nephila clavata</name>
    <dbReference type="NCBI Taxonomy" id="2740835"/>
    <lineage>
        <taxon>Eukaryota</taxon>
        <taxon>Metazoa</taxon>
        <taxon>Ecdysozoa</taxon>
        <taxon>Arthropoda</taxon>
        <taxon>Chelicerata</taxon>
        <taxon>Arachnida</taxon>
        <taxon>Araneae</taxon>
        <taxon>Araneomorphae</taxon>
        <taxon>Entelegynae</taxon>
        <taxon>Araneoidea</taxon>
        <taxon>Nephilidae</taxon>
        <taxon>Trichonephila</taxon>
    </lineage>
</organism>
<name>A0A8X6KBI8_TRICU</name>
<dbReference type="EMBL" id="BMAO01030908">
    <property type="protein sequence ID" value="GFQ71120.1"/>
    <property type="molecule type" value="Genomic_DNA"/>
</dbReference>
<comment type="caution">
    <text evidence="2">The sequence shown here is derived from an EMBL/GenBank/DDBJ whole genome shotgun (WGS) entry which is preliminary data.</text>
</comment>
<evidence type="ECO:0000313" key="2">
    <source>
        <dbReference type="EMBL" id="GFQ71120.1"/>
    </source>
</evidence>
<dbReference type="AlphaFoldDB" id="A0A8X6KBI8"/>
<accession>A0A8X6KBI8</accession>
<dbReference type="Proteomes" id="UP000887116">
    <property type="component" value="Unassembled WGS sequence"/>
</dbReference>
<feature type="compositionally biased region" description="Polar residues" evidence="1">
    <location>
        <begin position="9"/>
        <end position="21"/>
    </location>
</feature>
<reference evidence="2" key="1">
    <citation type="submission" date="2020-07" db="EMBL/GenBank/DDBJ databases">
        <title>Multicomponent nature underlies the extraordinary mechanical properties of spider dragline silk.</title>
        <authorList>
            <person name="Kono N."/>
            <person name="Nakamura H."/>
            <person name="Mori M."/>
            <person name="Yoshida Y."/>
            <person name="Ohtoshi R."/>
            <person name="Malay A.D."/>
            <person name="Moran D.A.P."/>
            <person name="Tomita M."/>
            <person name="Numata K."/>
            <person name="Arakawa K."/>
        </authorList>
    </citation>
    <scope>NUCLEOTIDE SEQUENCE</scope>
</reference>
<evidence type="ECO:0000256" key="1">
    <source>
        <dbReference type="SAM" id="MobiDB-lite"/>
    </source>
</evidence>
<feature type="compositionally biased region" description="Low complexity" evidence="1">
    <location>
        <begin position="22"/>
        <end position="31"/>
    </location>
</feature>
<evidence type="ECO:0000313" key="3">
    <source>
        <dbReference type="Proteomes" id="UP000887116"/>
    </source>
</evidence>
<feature type="region of interest" description="Disordered" evidence="1">
    <location>
        <begin position="1"/>
        <end position="37"/>
    </location>
</feature>
<protein>
    <submittedName>
        <fullName evidence="2">Uncharacterized protein</fullName>
    </submittedName>
</protein>
<proteinExistence type="predicted"/>
<sequence>MKKVAATPLPSSSAPTVQQTIDSSSDSGFFPDDQEVPRTKTDDFLTAMENFDDSRPLDLGPAFRSLNASRKLSAEQYDPPSPVHQHQKYSFLLMMALP</sequence>
<gene>
    <name evidence="2" type="ORF">TNCT_436321</name>
</gene>
<keyword evidence="3" id="KW-1185">Reference proteome</keyword>